<keyword evidence="1" id="KW-0812">Transmembrane</keyword>
<reference evidence="2 3" key="1">
    <citation type="submission" date="2019-03" db="EMBL/GenBank/DDBJ databases">
        <title>Arenimonas daejeonensis sp. nov., isolated from compost.</title>
        <authorList>
            <person name="Jeon C.O."/>
        </authorList>
    </citation>
    <scope>NUCLEOTIDE SEQUENCE [LARGE SCALE GENOMIC DNA]</scope>
    <source>
        <strain evidence="2 3">R29</strain>
    </source>
</reference>
<proteinExistence type="predicted"/>
<keyword evidence="1" id="KW-1133">Transmembrane helix</keyword>
<dbReference type="AlphaFoldDB" id="A0A5C4RSB0"/>
<protein>
    <submittedName>
        <fullName evidence="2">Uncharacterized protein</fullName>
    </submittedName>
</protein>
<name>A0A5C4RSB0_9GAMM</name>
<feature type="transmembrane region" description="Helical" evidence="1">
    <location>
        <begin position="20"/>
        <end position="40"/>
    </location>
</feature>
<comment type="caution">
    <text evidence="2">The sequence shown here is derived from an EMBL/GenBank/DDBJ whole genome shotgun (WGS) entry which is preliminary data.</text>
</comment>
<dbReference type="EMBL" id="SMDR01000002">
    <property type="protein sequence ID" value="TNJ33457.1"/>
    <property type="molecule type" value="Genomic_DNA"/>
</dbReference>
<dbReference type="Proteomes" id="UP000305760">
    <property type="component" value="Unassembled WGS sequence"/>
</dbReference>
<keyword evidence="3" id="KW-1185">Reference proteome</keyword>
<evidence type="ECO:0000313" key="2">
    <source>
        <dbReference type="EMBL" id="TNJ33457.1"/>
    </source>
</evidence>
<organism evidence="2 3">
    <name type="scientific">Arenimonas terrae</name>
    <dbReference type="NCBI Taxonomy" id="2546226"/>
    <lineage>
        <taxon>Bacteria</taxon>
        <taxon>Pseudomonadati</taxon>
        <taxon>Pseudomonadota</taxon>
        <taxon>Gammaproteobacteria</taxon>
        <taxon>Lysobacterales</taxon>
        <taxon>Lysobacteraceae</taxon>
        <taxon>Arenimonas</taxon>
    </lineage>
</organism>
<sequence>MPAPVGPDAPGPAPARRDWNAAAAVIAALIGLLALVVSGYTAMLQRQQVRAEVWPYLQSGISPSQRTVSLENKGVGPAMVRGIEIYVDGRPQRNWPEVFTALGLADLASTPYSTVNGVVLAAGDRVQQLSFKDTDAFVRFYAQYPRIQMNLCYCSALQECWQYDERQAERGRDREPVDRCPAPGPNEFVDNRLALDVEAAVR</sequence>
<dbReference type="RefSeq" id="WP_139447890.1">
    <property type="nucleotide sequence ID" value="NZ_SMDR01000002.1"/>
</dbReference>
<gene>
    <name evidence="2" type="ORF">E1B00_08815</name>
</gene>
<evidence type="ECO:0000256" key="1">
    <source>
        <dbReference type="SAM" id="Phobius"/>
    </source>
</evidence>
<evidence type="ECO:0000313" key="3">
    <source>
        <dbReference type="Proteomes" id="UP000305760"/>
    </source>
</evidence>
<dbReference type="OrthoDB" id="1492993at2"/>
<accession>A0A5C4RSB0</accession>
<keyword evidence="1" id="KW-0472">Membrane</keyword>